<dbReference type="KEGG" id="ahel:Q31a_46710"/>
<dbReference type="GO" id="GO:0004065">
    <property type="term" value="F:arylsulfatase activity"/>
    <property type="evidence" value="ECO:0007669"/>
    <property type="project" value="UniProtKB-EC"/>
</dbReference>
<keyword evidence="6" id="KW-1185">Reference proteome</keyword>
<gene>
    <name evidence="5" type="primary">atsA_57</name>
    <name evidence="5" type="ORF">Q31a_46710</name>
</gene>
<dbReference type="SUPFAM" id="SSF53649">
    <property type="entry name" value="Alkaline phosphatase-like"/>
    <property type="match status" value="1"/>
</dbReference>
<organism evidence="5 6">
    <name type="scientific">Aureliella helgolandensis</name>
    <dbReference type="NCBI Taxonomy" id="2527968"/>
    <lineage>
        <taxon>Bacteria</taxon>
        <taxon>Pseudomonadati</taxon>
        <taxon>Planctomycetota</taxon>
        <taxon>Planctomycetia</taxon>
        <taxon>Pirellulales</taxon>
        <taxon>Pirellulaceae</taxon>
        <taxon>Aureliella</taxon>
    </lineage>
</organism>
<comment type="similarity">
    <text evidence="1">Belongs to the sulfatase family.</text>
</comment>
<reference evidence="5 6" key="1">
    <citation type="submission" date="2019-02" db="EMBL/GenBank/DDBJ databases">
        <title>Deep-cultivation of Planctomycetes and their phenomic and genomic characterization uncovers novel biology.</title>
        <authorList>
            <person name="Wiegand S."/>
            <person name="Jogler M."/>
            <person name="Boedeker C."/>
            <person name="Pinto D."/>
            <person name="Vollmers J."/>
            <person name="Rivas-Marin E."/>
            <person name="Kohn T."/>
            <person name="Peeters S.H."/>
            <person name="Heuer A."/>
            <person name="Rast P."/>
            <person name="Oberbeckmann S."/>
            <person name="Bunk B."/>
            <person name="Jeske O."/>
            <person name="Meyerdierks A."/>
            <person name="Storesund J.E."/>
            <person name="Kallscheuer N."/>
            <person name="Luecker S."/>
            <person name="Lage O.M."/>
            <person name="Pohl T."/>
            <person name="Merkel B.J."/>
            <person name="Hornburger P."/>
            <person name="Mueller R.-W."/>
            <person name="Bruemmer F."/>
            <person name="Labrenz M."/>
            <person name="Spormann A.M."/>
            <person name="Op den Camp H."/>
            <person name="Overmann J."/>
            <person name="Amann R."/>
            <person name="Jetten M.S.M."/>
            <person name="Mascher T."/>
            <person name="Medema M.H."/>
            <person name="Devos D.P."/>
            <person name="Kaster A.-K."/>
            <person name="Ovreas L."/>
            <person name="Rohde M."/>
            <person name="Galperin M.Y."/>
            <person name="Jogler C."/>
        </authorList>
    </citation>
    <scope>NUCLEOTIDE SEQUENCE [LARGE SCALE GENOMIC DNA]</scope>
    <source>
        <strain evidence="5 6">Q31a</strain>
    </source>
</reference>
<evidence type="ECO:0000256" key="3">
    <source>
        <dbReference type="SAM" id="SignalP"/>
    </source>
</evidence>
<sequence length="692" mass="76418" precursor="true">MVSVRLVGLLVALTLSAQVLKPSAAAPPTAERPPNIIFMPPNIIFILCDDLGWGDLGVLYQNTSLHDRKHKTPQIDRLALEGVQLRAHYCPAPVCAPSRASLLTGVHQGHAAVRDNQFDKMLENNHTLATVMRSAGYRTAIIGKYGLQGAGENPGQWEGYPTHRGFDEFFGYVEHRSGHQHYPGNSWPLGNSPAHKSPQKLWHNDREISSQLANCYTTDLFTARSKHWIGEQVADHPEQPFFLYLAYDTPHAALQVPTCAYPAGSGLAGGVQWLGKPGEMINTAKGEIDSYRHPDYVGHGWSDVEERFATMVRRIDDSVGDLLQTLKDMQIDEQTLVVFSSDNGPHHESYLQGAEYAPTSFQSYGPFEGTKRDTWEGGVRMPTLVRWPQHIPAGGVDEQPSQFQDWMPTFAELAGGVAPARTDGVSLLPSLLQAGKRAESTIYVEYQNGGRTERYQDFSPAKRGAFRKQMQVFHLDGFKGVRTNIQAHRDPFQIYDLSSDPKELKNLAGSSRQFDELNRRMQDRVLQLRVANDSAPRPYDKELIPAVNIEGLQPGLAWSAFEGDFSYVPQVASLNAAERGTASGCSATSAGSQVLHFHGYLKAPVDGDYQLAVRTSTRGFVRLHAAGILDADFDYPSGTVRSRSLHLQAGLHPIQITCLADNSGKGEVELLWTTPDENDLHALPNQVLSHAQ</sequence>
<evidence type="ECO:0000256" key="2">
    <source>
        <dbReference type="ARBA" id="ARBA00022801"/>
    </source>
</evidence>
<dbReference type="OrthoDB" id="9783154at2"/>
<evidence type="ECO:0000313" key="6">
    <source>
        <dbReference type="Proteomes" id="UP000318017"/>
    </source>
</evidence>
<protein>
    <submittedName>
        <fullName evidence="5">Arylsulfatase</fullName>
        <ecNumber evidence="5">3.1.6.1</ecNumber>
    </submittedName>
</protein>
<dbReference type="Pfam" id="PF00884">
    <property type="entry name" value="Sulfatase"/>
    <property type="match status" value="1"/>
</dbReference>
<dbReference type="PROSITE" id="PS00523">
    <property type="entry name" value="SULFATASE_1"/>
    <property type="match status" value="1"/>
</dbReference>
<feature type="signal peptide" evidence="3">
    <location>
        <begin position="1"/>
        <end position="17"/>
    </location>
</feature>
<dbReference type="EC" id="3.1.6.1" evidence="5"/>
<dbReference type="InterPro" id="IPR024607">
    <property type="entry name" value="Sulfatase_CS"/>
</dbReference>
<dbReference type="InterPro" id="IPR000917">
    <property type="entry name" value="Sulfatase_N"/>
</dbReference>
<dbReference type="InterPro" id="IPR052701">
    <property type="entry name" value="GAG_Ulvan_Degrading_Sulfatases"/>
</dbReference>
<evidence type="ECO:0000313" key="5">
    <source>
        <dbReference type="EMBL" id="QDV26299.1"/>
    </source>
</evidence>
<dbReference type="SMART" id="SM00758">
    <property type="entry name" value="PA14"/>
    <property type="match status" value="1"/>
</dbReference>
<dbReference type="InterPro" id="IPR037524">
    <property type="entry name" value="PA14/GLEYA"/>
</dbReference>
<dbReference type="AlphaFoldDB" id="A0A518GCH4"/>
<dbReference type="InterPro" id="IPR011658">
    <property type="entry name" value="PA14_dom"/>
</dbReference>
<feature type="domain" description="PA14" evidence="4">
    <location>
        <begin position="551"/>
        <end position="687"/>
    </location>
</feature>
<dbReference type="Proteomes" id="UP000318017">
    <property type="component" value="Chromosome"/>
</dbReference>
<dbReference type="RefSeq" id="WP_145082341.1">
    <property type="nucleotide sequence ID" value="NZ_CP036298.1"/>
</dbReference>
<dbReference type="PANTHER" id="PTHR43751:SF3">
    <property type="entry name" value="SULFATASE N-TERMINAL DOMAIN-CONTAINING PROTEIN"/>
    <property type="match status" value="1"/>
</dbReference>
<feature type="chain" id="PRO_5022162987" evidence="3">
    <location>
        <begin position="18"/>
        <end position="692"/>
    </location>
</feature>
<evidence type="ECO:0000259" key="4">
    <source>
        <dbReference type="PROSITE" id="PS51820"/>
    </source>
</evidence>
<dbReference type="InterPro" id="IPR017850">
    <property type="entry name" value="Alkaline_phosphatase_core_sf"/>
</dbReference>
<name>A0A518GCH4_9BACT</name>
<dbReference type="SUPFAM" id="SSF56988">
    <property type="entry name" value="Anthrax protective antigen"/>
    <property type="match status" value="1"/>
</dbReference>
<accession>A0A518GCH4</accession>
<proteinExistence type="inferred from homology"/>
<dbReference type="EMBL" id="CP036298">
    <property type="protein sequence ID" value="QDV26299.1"/>
    <property type="molecule type" value="Genomic_DNA"/>
</dbReference>
<keyword evidence="2 5" id="KW-0378">Hydrolase</keyword>
<evidence type="ECO:0000256" key="1">
    <source>
        <dbReference type="ARBA" id="ARBA00008779"/>
    </source>
</evidence>
<dbReference type="PROSITE" id="PS51820">
    <property type="entry name" value="PA14"/>
    <property type="match status" value="1"/>
</dbReference>
<keyword evidence="3" id="KW-0732">Signal</keyword>
<dbReference type="Pfam" id="PF07691">
    <property type="entry name" value="PA14"/>
    <property type="match status" value="1"/>
</dbReference>
<dbReference type="CDD" id="cd16145">
    <property type="entry name" value="ARS_like"/>
    <property type="match status" value="1"/>
</dbReference>
<dbReference type="Gene3D" id="2.60.120.380">
    <property type="match status" value="1"/>
</dbReference>
<dbReference type="PANTHER" id="PTHR43751">
    <property type="entry name" value="SULFATASE"/>
    <property type="match status" value="1"/>
</dbReference>
<dbReference type="Gene3D" id="3.40.720.10">
    <property type="entry name" value="Alkaline Phosphatase, subunit A"/>
    <property type="match status" value="1"/>
</dbReference>